<dbReference type="EMBL" id="JBHDLN010000030">
    <property type="protein sequence ID" value="MFB0847085.1"/>
    <property type="molecule type" value="Genomic_DNA"/>
</dbReference>
<dbReference type="Gene3D" id="3.40.50.980">
    <property type="match status" value="4"/>
</dbReference>
<dbReference type="Gene3D" id="3.30.559.30">
    <property type="entry name" value="Nonribosomal peptide synthetase, condensation domain"/>
    <property type="match status" value="5"/>
</dbReference>
<feature type="domain" description="Carrier" evidence="9">
    <location>
        <begin position="972"/>
        <end position="1046"/>
    </location>
</feature>
<gene>
    <name evidence="10" type="ORF">ACEU3E_33435</name>
</gene>
<keyword evidence="4" id="KW-0597">Phosphoprotein</keyword>
<dbReference type="PROSITE" id="PS50075">
    <property type="entry name" value="CARRIER"/>
    <property type="match status" value="2"/>
</dbReference>
<evidence type="ECO:0000256" key="8">
    <source>
        <dbReference type="ARBA" id="ARBA00023268"/>
    </source>
</evidence>
<keyword evidence="7" id="KW-0045">Antibiotic biosynthesis</keyword>
<name>A0ABV4VBT3_9BACL</name>
<dbReference type="Gene3D" id="3.30.559.10">
    <property type="entry name" value="Chloramphenicol acetyltransferase-like domain"/>
    <property type="match status" value="5"/>
</dbReference>
<evidence type="ECO:0000256" key="6">
    <source>
        <dbReference type="ARBA" id="ARBA00022737"/>
    </source>
</evidence>
<evidence type="ECO:0000256" key="7">
    <source>
        <dbReference type="ARBA" id="ARBA00023194"/>
    </source>
</evidence>
<dbReference type="Gene3D" id="2.30.38.10">
    <property type="entry name" value="Luciferase, Domain 3"/>
    <property type="match status" value="2"/>
</dbReference>
<feature type="domain" description="Carrier" evidence="9">
    <location>
        <begin position="2511"/>
        <end position="2585"/>
    </location>
</feature>
<dbReference type="SMART" id="SM00823">
    <property type="entry name" value="PKS_PP"/>
    <property type="match status" value="2"/>
</dbReference>
<sequence length="3502" mass="395131">MKQEPANNQIFDRENVKRYPLTQPQQRIWYTELLYPNRNASTIILNAKINGAVNIDILKQAIGVVVQRNDSFRIRIACDNGVPWQYIVPYAEEDLVIGHLEMPQEQAAEWLKRNNVVPFKLLHAPLYQFTIIRIHEEEIWLSFRMHHIATDGVSMHKAIDQMTGFYQELANGTFDAASSLTANSYLDFIQAEQEYEQSDRYQKDKAYWLDKFSEFPETIGLKTYNPLTLSTAGRRKGAELSEELHKGINAFCEEHQISLFTFFLSALYIYVHKVTQEQDIPIGTLYANRTSKKEKDTIGMFVSTVATRVRVEPETGLLAFLQSVAKEQSSILRHQRYPYNKVIQDLRETRRSQDIQRLFGGSIQYRTYSFAKFGEFAMQPNNNFCGDIVNDFDIHMVDELDRGKMMLYFDYRTELFDEQEVAQIIRQFLAVAEGMIQSPTQTIQQLSLLSETEKETILNVFNDTAVDYPSGQSIAALFEEQAGRTPEQTAVVCAGKALTYGDLNEQANRLARTIRALGVTADDTVGIIAERSAQMVVGILAILKAGGAYVPVDPDYPEERVRYLLEDSGVKVLLTERKELVTEHFKGTILDISRKEVYDENGSDLEPVSGPNHLAYVIYTSGTTGKPKGVMVEQRNVVRLVKNTDFAVLDETTRILQTGSVVFDASTFEIWGALLNGGQLHLVNKDMILNAASLKQTIQENGITTMFLTTALFNQLTQQDSRLFASLDTLLVGGEAQSVPHINRVIQDNPGFRLVNIYGPTENTTFSTAYVIPAERSNTVPIGGPIRNSTAYVVDSAMRLQPVGAWGELLVGGDGVARGYLNQPEQTAEKFIDSPFRQGERCYRTGDLVRWRADGTLEYKGRIDQQVKIRGYRIELGEIEEHLLQVEAVQEAVVIAREDENGQKQLCAYYVAECELGANEVRSALSRELPGYMVPSYFVQVEQIPLTSNGKVDRRALPAPEGSLQTGAEYVAPRTAVEQALVSVWQSVLGVKNVGVLDNFFELGGDSIKAIQVSSRLLQAGYKLEMREMFQYPTVAELGRYVQEASRIADQGEVRGPVAHTPIQLWYLEQNPAEPHHFNQAFLLYRKAGFEEAALRSAVEAIVKHHDALRIVLRKTENGVYETWNRGADGEGSGLYGLEIFDFRQVEHVAEAIETQANAIQNSIQLHDGPLVKLGLFRCTDGDHLLIAIHHWVVDGISWRILLEDLTAGYEQALSGAVTIKLPPKTDSFQTWADKLLAYAGSPAMERERQYWLESGAAGFHPLPKDFADVGTPTVGRSEVVSVRWTKEETERLLKQANRAYNTEVNDLLLTAFGVAVHDWTGHNRIAVNLEGHGREPILSDVDVTRTVGWFTSQFPVVLEMGSAEAEKNISHRIRTVKEGLRRIPHRGIGFGILKYLSSMNNGERVFVQEPELSFNYLGQFDQDLEQSGLSLSPHPTGEFVSAQTVMRYPVDVNGMIVGGELEMTIRYDAEAFRADTIERLAGLLQTSLREVLDHCTSKEQPELTPSDLQMKGLSPAQLEQITELMRHVGELEDVFALTPLQKGMLFHSLMDRQAGSYFEQLTLDLEGSFQVEAFRRGFELLVQRHQVLRANYLTTTLTDEPIQVVIRHKPVDFSYEDLRPLEADERLAYAESFLRQDKKRGFDLEQGALMRVSVLQTGDQSYRIVWSFHHILMDGWCLSLMLGEVFESYHAYLSSKQPKLAPVTPYSRYFDWLEKQDYQEAEHFWSQYLSGYEQMTLLPRSDHGDAASGFAPVKHIFLLNRELTEKLNRMAKQHQVTLYTLIQTAWGVILQNYNNSSDVVFGSVVSGRPAEIPGVESIVGLFINTIPVRLQAVPGESFARAMIRSQEQTLKTQSYDTYPLFEIQKLTEQKQDLINHIIVFENYPMEEQAEQLLMKGGGESGFAISNVVMSEQTTYDFNMIVMPGDELRFQFEYNANAFDLAEIEQMQHHFVHVLEQIAANPAIPVDKLELVSGQEKELLLHGFNDTAAEYPQERTIHELFEEQAARTPERTAVLFEDERLTYRELNERANRLARTLRAEGVGADVPVAIMVERSLEMIVGIYAILKAGGAYVPIDPEYPAERIRYIAEDSGARLLLTQSRFLDRVPAELEGRVLDLNEGAVYAEDATNLPNGSGPRDMAYVIYTSGSTGKPKGAAIEHHSVLNRILWMHERYPIGEADVILQKTTFTFDVSVWELFWWAMAGSSVCLLTSGGEKNPELILQAISRYGVTTMHFVPAMLHAFLDYAGQQAKQTITEQTSSLRHVFASGEALPPQHVARFQEAIGRVNRTRLINLYGPTEATVDVSYFECEPDESYAVIPIGKPVHNTRLYILKEGTEQLQPVGVAGELCIAGVQVARGYLNRPELTAEKFTADPFAAGERMYRTGDLARWLPDGNIEYLGRIDHQVKIRGYRIELGELEAELLAVEAVQEAVVMARDDGQGQKQLSAYYVATKELTAGELREALSKELPGYMVPTYFIQVERMPLSANGKIDRKSLPAPEASVQSGEAYAAPRTPVERALANILQTVLGLRAVGIHDNFFDLGGDSIKSIQVASRMMQAGYKLEMKDIFKYPTIASLSAYVRTAVRLADQGEVTGEAPLTPVQRWFFEHNPSQPQHFNQSFMIYRPDRFEEGALRQTFHKLAEHHDALRLVVQDNGSGYQVRYRAVTEGELLDLAVIDLQDREMDDSLNHWIEEKATEIQGSIDLNAGPLVKLGLFRCADGDHLLIAVHHLAIDVVSWRILFEDFVTGYEQASKGEALRLPLKTDSFQAWAQGLEQYADSPALDSERAYWRQIEQASCRPLPKDYAYERPQLQDSELITLNWSPEETVQLLKQAHRAYNTEMNDLLLTALGIAIQRWSGLGDVLVSLEGHGREPIIPDLDITRTVGWFTSVYPVLLSQGADMTLRERIKRTKEQLHAIPDKGIGYGLLRYLSRKKQEAPALRVEPEISFNYLGQLDQDLQQHDIRLSPFAGGMTASADTALRFALDLNSLVVDGALQLTIRYSAKQYRRETVEQFAGHLHASLQEVIAHCVSKDRTELTPSDVSLKGVTIEELERLMLQTAAIGEIENVYNLTPMQKGILFHGLLEAGSGAYFEQTSFDLKGEFEPEAFAQSIDLLVQRHEALRTNFYTAWKENPVQVVFRSKRSTLVFEDLSGFSNEEREAEIARFKREDRDKGFDLARDPLLRIAILRTGSQEHHMIWSFHHIIMDGWCLSIVVQEVFEAYFALVRGKKLELSEVWAYSSYIEWLERQNTQEASAYWSGYLSGYEEQTLLPAGKPGNSEDVSGYRAQRYDYELGSELTKRIHQTAKAHQVTINTLIQAAWGIVLQRYNGTDDAVFGSVVSGRPAEIPGVERIIGLFINTIPVRIRCAAEESFADVMKRAQEQAIASNAYETFPLYEIQALTEQKQDLIRHIVIFENYPVDERMEQLGGEHSALRLSGVQSMEQTNYDLNLVVLPGESMKLYIGYNEAAFEPIAIERIQAHLTYLLEQVVANPDIRIHELE</sequence>
<dbReference type="PROSITE" id="PS00455">
    <property type="entry name" value="AMP_BINDING"/>
    <property type="match status" value="2"/>
</dbReference>
<evidence type="ECO:0000259" key="9">
    <source>
        <dbReference type="PROSITE" id="PS50075"/>
    </source>
</evidence>
<dbReference type="InterPro" id="IPR023213">
    <property type="entry name" value="CAT-like_dom_sf"/>
</dbReference>
<reference evidence="10 11" key="1">
    <citation type="submission" date="2024-09" db="EMBL/GenBank/DDBJ databases">
        <authorList>
            <person name="Makale K.P.P."/>
            <person name="Makhzoum A."/>
            <person name="Rantong G."/>
            <person name="Rahube T.O."/>
        </authorList>
    </citation>
    <scope>NUCLEOTIDE SEQUENCE [LARGE SCALE GENOMIC DNA]</scope>
    <source>
        <strain evidence="10 11">KM_D13</strain>
    </source>
</reference>
<dbReference type="InterPro" id="IPR001242">
    <property type="entry name" value="Condensation_dom"/>
</dbReference>
<dbReference type="InterPro" id="IPR020845">
    <property type="entry name" value="AMP-binding_CS"/>
</dbReference>
<dbReference type="SUPFAM" id="SSF56801">
    <property type="entry name" value="Acetyl-CoA synthetase-like"/>
    <property type="match status" value="2"/>
</dbReference>
<keyword evidence="5" id="KW-0436">Ligase</keyword>
<dbReference type="PROSITE" id="PS00012">
    <property type="entry name" value="PHOSPHOPANTETHEINE"/>
    <property type="match status" value="2"/>
</dbReference>
<organism evidence="10 11">
    <name type="scientific">Paenibacillus oleatilyticus</name>
    <dbReference type="NCBI Taxonomy" id="2594886"/>
    <lineage>
        <taxon>Bacteria</taxon>
        <taxon>Bacillati</taxon>
        <taxon>Bacillota</taxon>
        <taxon>Bacilli</taxon>
        <taxon>Bacillales</taxon>
        <taxon>Paenibacillaceae</taxon>
        <taxon>Paenibacillus</taxon>
    </lineage>
</organism>
<dbReference type="InterPro" id="IPR045851">
    <property type="entry name" value="AMP-bd_C_sf"/>
</dbReference>
<evidence type="ECO:0000256" key="5">
    <source>
        <dbReference type="ARBA" id="ARBA00022598"/>
    </source>
</evidence>
<dbReference type="InterPro" id="IPR010060">
    <property type="entry name" value="NRPS_synth"/>
</dbReference>
<keyword evidence="6" id="KW-0677">Repeat</keyword>
<dbReference type="Pfam" id="PF13193">
    <property type="entry name" value="AMP-binding_C"/>
    <property type="match status" value="2"/>
</dbReference>
<dbReference type="Pfam" id="PF00668">
    <property type="entry name" value="Condensation"/>
    <property type="match status" value="5"/>
</dbReference>
<dbReference type="PANTHER" id="PTHR45527:SF14">
    <property type="entry name" value="PLIPASTATIN SYNTHASE SUBUNIT B"/>
    <property type="match status" value="1"/>
</dbReference>
<dbReference type="InterPro" id="IPR020806">
    <property type="entry name" value="PKS_PP-bd"/>
</dbReference>
<keyword evidence="3" id="KW-0596">Phosphopantetheine</keyword>
<dbReference type="CDD" id="cd19534">
    <property type="entry name" value="E_NRPS"/>
    <property type="match status" value="2"/>
</dbReference>
<comment type="caution">
    <text evidence="10">The sequence shown here is derived from an EMBL/GenBank/DDBJ whole genome shotgun (WGS) entry which is preliminary data.</text>
</comment>
<feature type="non-terminal residue" evidence="10">
    <location>
        <position position="3502"/>
    </location>
</feature>
<dbReference type="InterPro" id="IPR009081">
    <property type="entry name" value="PP-bd_ACP"/>
</dbReference>
<evidence type="ECO:0000256" key="2">
    <source>
        <dbReference type="ARBA" id="ARBA00006432"/>
    </source>
</evidence>
<dbReference type="InterPro" id="IPR036736">
    <property type="entry name" value="ACP-like_sf"/>
</dbReference>
<evidence type="ECO:0000256" key="4">
    <source>
        <dbReference type="ARBA" id="ARBA00022553"/>
    </source>
</evidence>
<comment type="cofactor">
    <cofactor evidence="1">
        <name>pantetheine 4'-phosphate</name>
        <dbReference type="ChEBI" id="CHEBI:47942"/>
    </cofactor>
</comment>
<dbReference type="InterPro" id="IPR025110">
    <property type="entry name" value="AMP-bd_C"/>
</dbReference>
<keyword evidence="11" id="KW-1185">Reference proteome</keyword>
<dbReference type="SUPFAM" id="SSF52777">
    <property type="entry name" value="CoA-dependent acyltransferases"/>
    <property type="match status" value="10"/>
</dbReference>
<dbReference type="CDD" id="cd05930">
    <property type="entry name" value="A_NRPS"/>
    <property type="match status" value="1"/>
</dbReference>
<dbReference type="CDD" id="cd19543">
    <property type="entry name" value="DCL_NRPS"/>
    <property type="match status" value="2"/>
</dbReference>
<dbReference type="Gene3D" id="3.30.300.30">
    <property type="match status" value="2"/>
</dbReference>
<protein>
    <submittedName>
        <fullName evidence="10">Amino acid adenylation domain-containing protein</fullName>
    </submittedName>
</protein>
<dbReference type="RefSeq" id="WP_373956985.1">
    <property type="nucleotide sequence ID" value="NZ_JBHDLN010000030.1"/>
</dbReference>
<keyword evidence="8" id="KW-0511">Multifunctional enzyme</keyword>
<dbReference type="Proteomes" id="UP001575622">
    <property type="component" value="Unassembled WGS sequence"/>
</dbReference>
<proteinExistence type="inferred from homology"/>
<dbReference type="Gene3D" id="1.10.1200.10">
    <property type="entry name" value="ACP-like"/>
    <property type="match status" value="2"/>
</dbReference>
<dbReference type="Pfam" id="PF00550">
    <property type="entry name" value="PP-binding"/>
    <property type="match status" value="2"/>
</dbReference>
<dbReference type="Pfam" id="PF00501">
    <property type="entry name" value="AMP-binding"/>
    <property type="match status" value="2"/>
</dbReference>
<dbReference type="InterPro" id="IPR006162">
    <property type="entry name" value="Ppantetheine_attach_site"/>
</dbReference>
<evidence type="ECO:0000256" key="1">
    <source>
        <dbReference type="ARBA" id="ARBA00001957"/>
    </source>
</evidence>
<dbReference type="InterPro" id="IPR010071">
    <property type="entry name" value="AA_adenyl_dom"/>
</dbReference>
<dbReference type="NCBIfam" id="TIGR01720">
    <property type="entry name" value="NRPS-para261"/>
    <property type="match status" value="2"/>
</dbReference>
<dbReference type="NCBIfam" id="TIGR01733">
    <property type="entry name" value="AA-adenyl-dom"/>
    <property type="match status" value="2"/>
</dbReference>
<accession>A0ABV4VBT3</accession>
<dbReference type="InterPro" id="IPR000873">
    <property type="entry name" value="AMP-dep_synth/lig_dom"/>
</dbReference>
<evidence type="ECO:0000256" key="3">
    <source>
        <dbReference type="ARBA" id="ARBA00022450"/>
    </source>
</evidence>
<dbReference type="SUPFAM" id="SSF47336">
    <property type="entry name" value="ACP-like"/>
    <property type="match status" value="2"/>
</dbReference>
<evidence type="ECO:0000313" key="10">
    <source>
        <dbReference type="EMBL" id="MFB0847085.1"/>
    </source>
</evidence>
<dbReference type="NCBIfam" id="NF003417">
    <property type="entry name" value="PRK04813.1"/>
    <property type="match status" value="2"/>
</dbReference>
<comment type="similarity">
    <text evidence="2">Belongs to the ATP-dependent AMP-binding enzyme family.</text>
</comment>
<dbReference type="CDD" id="cd12117">
    <property type="entry name" value="A_NRPS_Srf_like"/>
    <property type="match status" value="1"/>
</dbReference>
<dbReference type="PANTHER" id="PTHR45527">
    <property type="entry name" value="NONRIBOSOMAL PEPTIDE SYNTHETASE"/>
    <property type="match status" value="1"/>
</dbReference>
<evidence type="ECO:0000313" key="11">
    <source>
        <dbReference type="Proteomes" id="UP001575622"/>
    </source>
</evidence>